<name>A0ABQ4XPS2_9ASTR</name>
<accession>A0ABQ4XPS2</accession>
<comment type="caution">
    <text evidence="2">The sequence shown here is derived from an EMBL/GenBank/DDBJ whole genome shotgun (WGS) entry which is preliminary data.</text>
</comment>
<organism evidence="2 3">
    <name type="scientific">Tanacetum coccineum</name>
    <dbReference type="NCBI Taxonomy" id="301880"/>
    <lineage>
        <taxon>Eukaryota</taxon>
        <taxon>Viridiplantae</taxon>
        <taxon>Streptophyta</taxon>
        <taxon>Embryophyta</taxon>
        <taxon>Tracheophyta</taxon>
        <taxon>Spermatophyta</taxon>
        <taxon>Magnoliopsida</taxon>
        <taxon>eudicotyledons</taxon>
        <taxon>Gunneridae</taxon>
        <taxon>Pentapetalae</taxon>
        <taxon>asterids</taxon>
        <taxon>campanulids</taxon>
        <taxon>Asterales</taxon>
        <taxon>Asteraceae</taxon>
        <taxon>Asteroideae</taxon>
        <taxon>Anthemideae</taxon>
        <taxon>Anthemidinae</taxon>
        <taxon>Tanacetum</taxon>
    </lineage>
</organism>
<evidence type="ECO:0000313" key="3">
    <source>
        <dbReference type="Proteomes" id="UP001151760"/>
    </source>
</evidence>
<keyword evidence="3" id="KW-1185">Reference proteome</keyword>
<gene>
    <name evidence="2" type="ORF">Tco_0681685</name>
</gene>
<dbReference type="Proteomes" id="UP001151760">
    <property type="component" value="Unassembled WGS sequence"/>
</dbReference>
<feature type="region of interest" description="Disordered" evidence="1">
    <location>
        <begin position="361"/>
        <end position="398"/>
    </location>
</feature>
<sequence length="422" mass="46448">MIEELSIVETDKVIHTVETDKMKPIVDVESYSKSADEIDKEAMSCGEMQLKQEDQTCVHASIELHLHAVHVVPSEHESDQHWVLEVEVSVVASPARVLDLITYSSTDSDSSEDPSVPEHALSATATSLFLHSSYSFKTSRDFAVSGSLERPPSLDLYEVTVARWRSKVMLRSSSPSSPTYALPPIVNASPAPCRMVPAPPGVPHQPAILVLLCQEIPFGRPYRTQPNKVLRMMTTGKRVHPVPARISANRMRFHSSSSSPPCKRRRISSCVLSSKGSSPDLSTSLSERALHLVTTHSPSPSAEPSRKRCRSPTTLVTLATSTPGALVHESLEVGSEEDIDSDVMADIEADIEVEAATADETRAETEAGFEGDDEAKSSARGMITLKSTKMEEDKKIRRKHKENDFQRFLDKLRLDKRFGGPL</sequence>
<reference evidence="2" key="2">
    <citation type="submission" date="2022-01" db="EMBL/GenBank/DDBJ databases">
        <authorList>
            <person name="Yamashiro T."/>
            <person name="Shiraishi A."/>
            <person name="Satake H."/>
            <person name="Nakayama K."/>
        </authorList>
    </citation>
    <scope>NUCLEOTIDE SEQUENCE</scope>
</reference>
<dbReference type="EMBL" id="BQNB010009696">
    <property type="protein sequence ID" value="GJS67121.1"/>
    <property type="molecule type" value="Genomic_DNA"/>
</dbReference>
<evidence type="ECO:0000256" key="1">
    <source>
        <dbReference type="SAM" id="MobiDB-lite"/>
    </source>
</evidence>
<feature type="compositionally biased region" description="Basic and acidic residues" evidence="1">
    <location>
        <begin position="388"/>
        <end position="398"/>
    </location>
</feature>
<reference evidence="2" key="1">
    <citation type="journal article" date="2022" name="Int. J. Mol. Sci.">
        <title>Draft Genome of Tanacetum Coccineum: Genomic Comparison of Closely Related Tanacetum-Family Plants.</title>
        <authorList>
            <person name="Yamashiro T."/>
            <person name="Shiraishi A."/>
            <person name="Nakayama K."/>
            <person name="Satake H."/>
        </authorList>
    </citation>
    <scope>NUCLEOTIDE SEQUENCE</scope>
</reference>
<protein>
    <submittedName>
        <fullName evidence="2">Uncharacterized protein</fullName>
    </submittedName>
</protein>
<proteinExistence type="predicted"/>
<evidence type="ECO:0000313" key="2">
    <source>
        <dbReference type="EMBL" id="GJS67121.1"/>
    </source>
</evidence>